<evidence type="ECO:0000313" key="2">
    <source>
        <dbReference type="Proteomes" id="UP000321570"/>
    </source>
</evidence>
<protein>
    <submittedName>
        <fullName evidence="1">Uncharacterized protein</fullName>
    </submittedName>
</protein>
<organism evidence="1 2">
    <name type="scientific">Hymenolepis diminuta</name>
    <name type="common">Rat tapeworm</name>
    <dbReference type="NCBI Taxonomy" id="6216"/>
    <lineage>
        <taxon>Eukaryota</taxon>
        <taxon>Metazoa</taxon>
        <taxon>Spiralia</taxon>
        <taxon>Lophotrochozoa</taxon>
        <taxon>Platyhelminthes</taxon>
        <taxon>Cestoda</taxon>
        <taxon>Eucestoda</taxon>
        <taxon>Cyclophyllidea</taxon>
        <taxon>Hymenolepididae</taxon>
        <taxon>Hymenolepis</taxon>
    </lineage>
</organism>
<proteinExistence type="predicted"/>
<gene>
    <name evidence="1" type="ORF">WMSIL1_LOCUS167</name>
</gene>
<evidence type="ECO:0000313" key="1">
    <source>
        <dbReference type="EMBL" id="VUZ38754.1"/>
    </source>
</evidence>
<dbReference type="Proteomes" id="UP000321570">
    <property type="component" value="Unassembled WGS sequence"/>
</dbReference>
<keyword evidence="2" id="KW-1185">Reference proteome</keyword>
<name>A0A564XWR5_HYMDI</name>
<reference evidence="1 2" key="1">
    <citation type="submission" date="2019-07" db="EMBL/GenBank/DDBJ databases">
        <authorList>
            <person name="Jastrzebski P J."/>
            <person name="Paukszto L."/>
            <person name="Jastrzebski P J."/>
        </authorList>
    </citation>
    <scope>NUCLEOTIDE SEQUENCE [LARGE SCALE GENOMIC DNA]</scope>
    <source>
        <strain evidence="1 2">WMS-il1</strain>
    </source>
</reference>
<accession>A0A564XWR5</accession>
<sequence>MRQNPYQSCLNSPIESSLPFYNGHVSLNICAHVLAWSYPSNPFETHCFSTHNITLACQLLSPTLLSHCLCSSALSPPSLSPSLTRFNPRCGFLKYIFV</sequence>
<dbReference type="AlphaFoldDB" id="A0A564XWR5"/>
<dbReference type="EMBL" id="CABIJS010000006">
    <property type="protein sequence ID" value="VUZ38754.1"/>
    <property type="molecule type" value="Genomic_DNA"/>
</dbReference>